<sequence>MTRTMYDAVTPSKIPAHAKMVAGYVDGHFANMGEMATRFPNATRVSIAISHNTKAQVLDVEDGASSPEGAVQWCTHTMAATPNKKLTVYCNASTWPEVRAAFHKHGVTEPNYWVARYDGVPSIPAGAIAKQYENTPGFDRSVVADDWPGVD</sequence>
<protein>
    <submittedName>
        <fullName evidence="1">Uncharacterized protein</fullName>
    </submittedName>
</protein>
<comment type="caution">
    <text evidence="1">The sequence shown here is derived from an EMBL/GenBank/DDBJ whole genome shotgun (WGS) entry which is preliminary data.</text>
</comment>
<dbReference type="Gene3D" id="3.20.20.80">
    <property type="entry name" value="Glycosidases"/>
    <property type="match status" value="1"/>
</dbReference>
<dbReference type="Proteomes" id="UP000659223">
    <property type="component" value="Unassembled WGS sequence"/>
</dbReference>
<accession>A0ABQ2Y8K1</accession>
<gene>
    <name evidence="1" type="ORF">GCM10010324_20870</name>
</gene>
<dbReference type="InterPro" id="IPR017853">
    <property type="entry name" value="GH"/>
</dbReference>
<name>A0ABQ2Y8K1_9ACTN</name>
<evidence type="ECO:0000313" key="1">
    <source>
        <dbReference type="EMBL" id="GGX75290.1"/>
    </source>
</evidence>
<dbReference type="EMBL" id="BMUT01000003">
    <property type="protein sequence ID" value="GGX75290.1"/>
    <property type="molecule type" value="Genomic_DNA"/>
</dbReference>
<dbReference type="SUPFAM" id="SSF51445">
    <property type="entry name" value="(Trans)glycosidases"/>
    <property type="match status" value="1"/>
</dbReference>
<keyword evidence="2" id="KW-1185">Reference proteome</keyword>
<evidence type="ECO:0000313" key="2">
    <source>
        <dbReference type="Proteomes" id="UP000659223"/>
    </source>
</evidence>
<dbReference type="RefSeq" id="WP_190021354.1">
    <property type="nucleotide sequence ID" value="NZ_BMUT01000003.1"/>
</dbReference>
<organism evidence="1 2">
    <name type="scientific">Streptomyces hiroshimensis</name>
    <dbReference type="NCBI Taxonomy" id="66424"/>
    <lineage>
        <taxon>Bacteria</taxon>
        <taxon>Bacillati</taxon>
        <taxon>Actinomycetota</taxon>
        <taxon>Actinomycetes</taxon>
        <taxon>Kitasatosporales</taxon>
        <taxon>Streptomycetaceae</taxon>
        <taxon>Streptomyces</taxon>
    </lineage>
</organism>
<proteinExistence type="predicted"/>
<reference evidence="2" key="1">
    <citation type="journal article" date="2019" name="Int. J. Syst. Evol. Microbiol.">
        <title>The Global Catalogue of Microorganisms (GCM) 10K type strain sequencing project: providing services to taxonomists for standard genome sequencing and annotation.</title>
        <authorList>
            <consortium name="The Broad Institute Genomics Platform"/>
            <consortium name="The Broad Institute Genome Sequencing Center for Infectious Disease"/>
            <person name="Wu L."/>
            <person name="Ma J."/>
        </authorList>
    </citation>
    <scope>NUCLEOTIDE SEQUENCE [LARGE SCALE GENOMIC DNA]</scope>
    <source>
        <strain evidence="2">JCM 4586</strain>
    </source>
</reference>